<feature type="domain" description="CHORD" evidence="6">
    <location>
        <begin position="4"/>
        <end position="66"/>
    </location>
</feature>
<evidence type="ECO:0000256" key="2">
    <source>
        <dbReference type="ARBA" id="ARBA00022737"/>
    </source>
</evidence>
<dbReference type="InterPro" id="IPR007052">
    <property type="entry name" value="CS_dom"/>
</dbReference>
<accession>A0AA48QX86</accession>
<name>A0AA48QX86_9TREE</name>
<evidence type="ECO:0000256" key="1">
    <source>
        <dbReference type="ARBA" id="ARBA00022723"/>
    </source>
</evidence>
<proteinExistence type="predicted"/>
<dbReference type="PROSITE" id="PS51203">
    <property type="entry name" value="CS"/>
    <property type="match status" value="1"/>
</dbReference>
<protein>
    <recommendedName>
        <fullName evidence="9">Chord-domain-containing protein</fullName>
    </recommendedName>
</protein>
<reference evidence="7" key="1">
    <citation type="journal article" date="2023" name="BMC Genomics">
        <title>Chromosome-level genome assemblies of Cutaneotrichosporon spp. (Trichosporonales, Basidiomycota) reveal imbalanced evolution between nucleotide sequences and chromosome synteny.</title>
        <authorList>
            <person name="Kobayashi Y."/>
            <person name="Kayamori A."/>
            <person name="Aoki K."/>
            <person name="Shiwa Y."/>
            <person name="Matsutani M."/>
            <person name="Fujita N."/>
            <person name="Sugita T."/>
            <person name="Iwasaki W."/>
            <person name="Tanaka N."/>
            <person name="Takashima M."/>
        </authorList>
    </citation>
    <scope>NUCLEOTIDE SEQUENCE</scope>
    <source>
        <strain evidence="7">HIS019</strain>
    </source>
</reference>
<feature type="domain" description="CHORD" evidence="6">
    <location>
        <begin position="136"/>
        <end position="199"/>
    </location>
</feature>
<dbReference type="RefSeq" id="XP_060458385.1">
    <property type="nucleotide sequence ID" value="XM_060601941.1"/>
</dbReference>
<dbReference type="InterPro" id="IPR039790">
    <property type="entry name" value="CHRD1"/>
</dbReference>
<evidence type="ECO:0000256" key="3">
    <source>
        <dbReference type="ARBA" id="ARBA00022833"/>
    </source>
</evidence>
<dbReference type="Gene3D" id="4.10.1130.20">
    <property type="match status" value="2"/>
</dbReference>
<evidence type="ECO:0000313" key="8">
    <source>
        <dbReference type="Proteomes" id="UP001233271"/>
    </source>
</evidence>
<dbReference type="Proteomes" id="UP001233271">
    <property type="component" value="Chromosome 5"/>
</dbReference>
<gene>
    <name evidence="7" type="ORF">CcaverHIS019_0507480</name>
</gene>
<dbReference type="PANTHER" id="PTHR46983">
    <property type="entry name" value="CYSTEINE AND HISTIDINE-RICH DOMAIN-CONTAINING PROTEIN 1"/>
    <property type="match status" value="1"/>
</dbReference>
<dbReference type="InterPro" id="IPR008978">
    <property type="entry name" value="HSP20-like_chaperone"/>
</dbReference>
<keyword evidence="1" id="KW-0479">Metal-binding</keyword>
<dbReference type="Gene3D" id="2.60.40.790">
    <property type="match status" value="1"/>
</dbReference>
<dbReference type="EMBL" id="AP028216">
    <property type="protein sequence ID" value="BEI93120.1"/>
    <property type="molecule type" value="Genomic_DNA"/>
</dbReference>
<dbReference type="AlphaFoldDB" id="A0AA48QX86"/>
<dbReference type="Pfam" id="PF04969">
    <property type="entry name" value="CS"/>
    <property type="match status" value="1"/>
</dbReference>
<dbReference type="CDD" id="cd06466">
    <property type="entry name" value="p23_CS_SGT1_like"/>
    <property type="match status" value="1"/>
</dbReference>
<keyword evidence="8" id="KW-1185">Reference proteome</keyword>
<feature type="domain" description="CS" evidence="5">
    <location>
        <begin position="211"/>
        <end position="300"/>
    </location>
</feature>
<feature type="compositionally biased region" description="Polar residues" evidence="4">
    <location>
        <begin position="89"/>
        <end position="108"/>
    </location>
</feature>
<dbReference type="PROSITE" id="PS51401">
    <property type="entry name" value="CHORD"/>
    <property type="match status" value="2"/>
</dbReference>
<evidence type="ECO:0000313" key="7">
    <source>
        <dbReference type="EMBL" id="BEI93120.1"/>
    </source>
</evidence>
<keyword evidence="2" id="KW-0677">Repeat</keyword>
<dbReference type="Pfam" id="PF04968">
    <property type="entry name" value="CHORD"/>
    <property type="match status" value="2"/>
</dbReference>
<feature type="compositionally biased region" description="Low complexity" evidence="4">
    <location>
        <begin position="70"/>
        <end position="88"/>
    </location>
</feature>
<dbReference type="GO" id="GO:0046872">
    <property type="term" value="F:metal ion binding"/>
    <property type="evidence" value="ECO:0007669"/>
    <property type="project" value="UniProtKB-KW"/>
</dbReference>
<dbReference type="PANTHER" id="PTHR46983:SF3">
    <property type="entry name" value="CHPADIPLOID STATE MAINTENANCE PROTEIN CHPA"/>
    <property type="match status" value="1"/>
</dbReference>
<organism evidence="7 8">
    <name type="scientific">Cutaneotrichosporon cavernicola</name>
    <dbReference type="NCBI Taxonomy" id="279322"/>
    <lineage>
        <taxon>Eukaryota</taxon>
        <taxon>Fungi</taxon>
        <taxon>Dikarya</taxon>
        <taxon>Basidiomycota</taxon>
        <taxon>Agaricomycotina</taxon>
        <taxon>Tremellomycetes</taxon>
        <taxon>Trichosporonales</taxon>
        <taxon>Trichosporonaceae</taxon>
        <taxon>Cutaneotrichosporon</taxon>
    </lineage>
</organism>
<keyword evidence="3" id="KW-0862">Zinc</keyword>
<evidence type="ECO:0000259" key="6">
    <source>
        <dbReference type="PROSITE" id="PS51401"/>
    </source>
</evidence>
<dbReference type="SUPFAM" id="SSF49764">
    <property type="entry name" value="HSP20-like chaperones"/>
    <property type="match status" value="1"/>
</dbReference>
<evidence type="ECO:0000259" key="5">
    <source>
        <dbReference type="PROSITE" id="PS51203"/>
    </source>
</evidence>
<sequence>MARCTHKGCGKEYDAASNSDGDCKYHSGGPVFHEGLKSWSCCNETNKPVMEFDQFMAIPGCTTGKHTEKTQVAQPAQVPAAEAPAATTSTDGVETYGSTPAETPSVSMAPSKAPTPPPVVEEEDDLSLPVPEGAKCKRLGCGAEWQGPASRGDGPEAGCTYHPQKPVFHEGSKGYLCCKPRVLEFDQFLKIPGCKTGHHLFVGSKSQGEELVDCRVDHYQTPLEVHVSAYSKNADKDRSQVTFADQSLTLDLYLPNNKRVKKTVTLYGPVVPDQCKFRILGSKVDITLIKPVAASWPLLELPAAGTELPPGYALTFGVSGRTGTVGGKEVVLSVEEAAKQGR</sequence>
<dbReference type="InterPro" id="IPR007051">
    <property type="entry name" value="CHORD_dom"/>
</dbReference>
<feature type="region of interest" description="Disordered" evidence="4">
    <location>
        <begin position="68"/>
        <end position="125"/>
    </location>
</feature>
<evidence type="ECO:0008006" key="9">
    <source>
        <dbReference type="Google" id="ProtNLM"/>
    </source>
</evidence>
<evidence type="ECO:0000256" key="4">
    <source>
        <dbReference type="SAM" id="MobiDB-lite"/>
    </source>
</evidence>
<dbReference type="KEGG" id="ccac:CcaHIS019_0507480"/>
<dbReference type="GeneID" id="85496990"/>